<reference evidence="1 2" key="1">
    <citation type="journal article" date="2024" name="Proc. Natl. Acad. Sci. U.S.A.">
        <title>The genetic regulatory architecture and epigenomic basis for age-related changes in rattlesnake venom.</title>
        <authorList>
            <person name="Hogan M.P."/>
            <person name="Holding M.L."/>
            <person name="Nystrom G.S."/>
            <person name="Colston T.J."/>
            <person name="Bartlett D.A."/>
            <person name="Mason A.J."/>
            <person name="Ellsworth S.A."/>
            <person name="Rautsaw R.M."/>
            <person name="Lawrence K.C."/>
            <person name="Strickland J.L."/>
            <person name="He B."/>
            <person name="Fraser P."/>
            <person name="Margres M.J."/>
            <person name="Gilbert D.M."/>
            <person name="Gibbs H.L."/>
            <person name="Parkinson C.L."/>
            <person name="Rokyta D.R."/>
        </authorList>
    </citation>
    <scope>NUCLEOTIDE SEQUENCE [LARGE SCALE GENOMIC DNA]</scope>
    <source>
        <strain evidence="1">DRR0105</strain>
    </source>
</reference>
<name>A0AAW1BIZ4_CROAD</name>
<sequence>MQERLPAVRLYKTYLATKFSPRHKNAEETDNLDDKYEAAITMENRIPCHTLDLKAGQINGFYAAADDDWFTPI</sequence>
<evidence type="ECO:0000313" key="1">
    <source>
        <dbReference type="EMBL" id="KAK9401963.1"/>
    </source>
</evidence>
<proteinExistence type="predicted"/>
<protein>
    <submittedName>
        <fullName evidence="1">TMEM27: Collectrin</fullName>
    </submittedName>
</protein>
<evidence type="ECO:0000313" key="2">
    <source>
        <dbReference type="Proteomes" id="UP001474421"/>
    </source>
</evidence>
<organism evidence="1 2">
    <name type="scientific">Crotalus adamanteus</name>
    <name type="common">Eastern diamondback rattlesnake</name>
    <dbReference type="NCBI Taxonomy" id="8729"/>
    <lineage>
        <taxon>Eukaryota</taxon>
        <taxon>Metazoa</taxon>
        <taxon>Chordata</taxon>
        <taxon>Craniata</taxon>
        <taxon>Vertebrata</taxon>
        <taxon>Euteleostomi</taxon>
        <taxon>Lepidosauria</taxon>
        <taxon>Squamata</taxon>
        <taxon>Bifurcata</taxon>
        <taxon>Unidentata</taxon>
        <taxon>Episquamata</taxon>
        <taxon>Toxicofera</taxon>
        <taxon>Serpentes</taxon>
        <taxon>Colubroidea</taxon>
        <taxon>Viperidae</taxon>
        <taxon>Crotalinae</taxon>
        <taxon>Crotalus</taxon>
    </lineage>
</organism>
<dbReference type="EMBL" id="JAOTOJ010000004">
    <property type="protein sequence ID" value="KAK9401963.1"/>
    <property type="molecule type" value="Genomic_DNA"/>
</dbReference>
<comment type="caution">
    <text evidence="1">The sequence shown here is derived from an EMBL/GenBank/DDBJ whole genome shotgun (WGS) entry which is preliminary data.</text>
</comment>
<accession>A0AAW1BIZ4</accession>
<dbReference type="Proteomes" id="UP001474421">
    <property type="component" value="Unassembled WGS sequence"/>
</dbReference>
<gene>
    <name evidence="1" type="ORF">NXF25_010319</name>
</gene>
<dbReference type="AlphaFoldDB" id="A0AAW1BIZ4"/>
<keyword evidence="2" id="KW-1185">Reference proteome</keyword>